<sequence length="646" mass="72367">MLNYGYYNVAAATIDVQIGDVEANTEAILKKAKECREQTDLLVFPELCISGYTCGDLFFESALLDACEAALERLCRELPGERMVIVGVPLRQTDRLYNCAAVLFQGKIIGIQVKSYIPNYNEFYEKRWFSDSFDLPQETIVLQGETIPFTSHLLIRDQTTKAVIGIDVCEDLWVPIPPSSLHALAGANVIVNLSASNETIGKRSYRRSLVLSQSAKCYCGYVYCSANQQESTSDLVFSGHRIIADNGMLISEADFEEGSEEILYGEIDLERCTQDRLRFNTAMKAPFLPAYTEVSVRSHPKQRETLQLTRPISPFPFVPQNDAHRIQRCHEIRRIQATGLAQRLKKIHCDHLVIGISGGLDSTLALIVAAEAFEMNGYPAGNIHTVTMPGFGTTARTHDNSTSLMQLFGTTCMDIPIHDAVDQHFKDIGHDSRVHDITYENAQARERTQILMDLANKVGGIVLGTGDLSELALGWCTYNGDHMSMYAVNASIPKTLVRYIVEGYAKEQQEKGNHALADTLLDVCQTPVSPELLPPTAEGEIAQKTEESIGSYDLHDFFLYHLLRNHFSPSKIFALALHAFGEDQRAVILQTMKTFYRRFFTQQFKRNCMPDGVKVGSVCLSPRGDWRMPSDASMRLWMEEIKKLDA</sequence>
<evidence type="ECO:0000259" key="10">
    <source>
        <dbReference type="PROSITE" id="PS50263"/>
    </source>
</evidence>
<evidence type="ECO:0000313" key="12">
    <source>
        <dbReference type="Proteomes" id="UP001529340"/>
    </source>
</evidence>
<keyword evidence="4 7" id="KW-0547">Nucleotide-binding</keyword>
<feature type="binding site" evidence="7">
    <location>
        <begin position="475"/>
        <end position="478"/>
    </location>
    <ligand>
        <name>deamido-NAD(+)</name>
        <dbReference type="ChEBI" id="CHEBI:58437"/>
        <note>ligand shared between two neighboring subunits</note>
    </ligand>
</feature>
<dbReference type="PANTHER" id="PTHR23090:SF9">
    <property type="entry name" value="GLUTAMINE-DEPENDENT NAD(+) SYNTHETASE"/>
    <property type="match status" value="1"/>
</dbReference>
<feature type="binding site" evidence="7">
    <location>
        <begin position="355"/>
        <end position="362"/>
    </location>
    <ligand>
        <name>ATP</name>
        <dbReference type="ChEBI" id="CHEBI:30616"/>
    </ligand>
</feature>
<comment type="catalytic activity">
    <reaction evidence="7 8">
        <text>deamido-NAD(+) + L-glutamine + ATP + H2O = L-glutamate + AMP + diphosphate + NAD(+) + H(+)</text>
        <dbReference type="Rhea" id="RHEA:24384"/>
        <dbReference type="ChEBI" id="CHEBI:15377"/>
        <dbReference type="ChEBI" id="CHEBI:15378"/>
        <dbReference type="ChEBI" id="CHEBI:29985"/>
        <dbReference type="ChEBI" id="CHEBI:30616"/>
        <dbReference type="ChEBI" id="CHEBI:33019"/>
        <dbReference type="ChEBI" id="CHEBI:57540"/>
        <dbReference type="ChEBI" id="CHEBI:58359"/>
        <dbReference type="ChEBI" id="CHEBI:58437"/>
        <dbReference type="ChEBI" id="CHEBI:456215"/>
        <dbReference type="EC" id="6.3.5.1"/>
    </reaction>
</comment>
<evidence type="ECO:0000256" key="1">
    <source>
        <dbReference type="ARBA" id="ARBA00005188"/>
    </source>
</evidence>
<evidence type="ECO:0000256" key="6">
    <source>
        <dbReference type="ARBA" id="ARBA00023027"/>
    </source>
</evidence>
<reference evidence="12" key="1">
    <citation type="submission" date="2023-06" db="EMBL/GenBank/DDBJ databases">
        <title>Identification and characterization of horizontal gene transfer across gut microbiota members of farm animals based on homology search.</title>
        <authorList>
            <person name="Zeman M."/>
            <person name="Kubasova T."/>
            <person name="Jahodarova E."/>
            <person name="Nykrynova M."/>
            <person name="Rychlik I."/>
        </authorList>
    </citation>
    <scope>NUCLEOTIDE SEQUENCE [LARGE SCALE GENOMIC DNA]</scope>
    <source>
        <strain evidence="12">ET39</strain>
    </source>
</reference>
<dbReference type="SUPFAM" id="SSF52402">
    <property type="entry name" value="Adenine nucleotide alpha hydrolases-like"/>
    <property type="match status" value="1"/>
</dbReference>
<dbReference type="InterPro" id="IPR014445">
    <property type="entry name" value="Gln-dep_NAD_synthase"/>
</dbReference>
<dbReference type="InterPro" id="IPR036526">
    <property type="entry name" value="C-N_Hydrolase_sf"/>
</dbReference>
<dbReference type="InterPro" id="IPR014729">
    <property type="entry name" value="Rossmann-like_a/b/a_fold"/>
</dbReference>
<dbReference type="PROSITE" id="PS50263">
    <property type="entry name" value="CN_HYDROLASE"/>
    <property type="match status" value="1"/>
</dbReference>
<feature type="binding site" evidence="7">
    <location>
        <position position="465"/>
    </location>
    <ligand>
        <name>ATP</name>
        <dbReference type="ChEBI" id="CHEBI:30616"/>
    </ligand>
</feature>
<dbReference type="PIRSF" id="PIRSF006630">
    <property type="entry name" value="NADS_GAT"/>
    <property type="match status" value="1"/>
</dbReference>
<evidence type="ECO:0000256" key="4">
    <source>
        <dbReference type="ARBA" id="ARBA00022741"/>
    </source>
</evidence>
<comment type="similarity">
    <text evidence="9">Belongs to the NAD synthetase family.</text>
</comment>
<feature type="domain" description="CN hydrolase" evidence="10">
    <location>
        <begin position="7"/>
        <end position="269"/>
    </location>
</feature>
<evidence type="ECO:0000256" key="3">
    <source>
        <dbReference type="ARBA" id="ARBA00022598"/>
    </source>
</evidence>
<dbReference type="NCBIfam" id="TIGR00552">
    <property type="entry name" value="nadE"/>
    <property type="match status" value="1"/>
</dbReference>
<feature type="binding site" evidence="7">
    <location>
        <position position="120"/>
    </location>
    <ligand>
        <name>L-glutamine</name>
        <dbReference type="ChEBI" id="CHEBI:58359"/>
    </ligand>
</feature>
<comment type="pathway">
    <text evidence="1 7 8">Cofactor biosynthesis; NAD(+) biosynthesis; NAD(+) from deamido-NAD(+) (L-Gln route): step 1/1.</text>
</comment>
<dbReference type="Pfam" id="PF02540">
    <property type="entry name" value="NAD_synthase"/>
    <property type="match status" value="1"/>
</dbReference>
<keyword evidence="6 7" id="KW-0520">NAD</keyword>
<name>A0ABT7UE62_9FIRM</name>
<dbReference type="EC" id="6.3.5.1" evidence="7 8"/>
<dbReference type="HAMAP" id="MF_02090">
    <property type="entry name" value="NadE_glutamine_dep"/>
    <property type="match status" value="1"/>
</dbReference>
<protein>
    <recommendedName>
        <fullName evidence="7 8">Glutamine-dependent NAD(+) synthetase</fullName>
        <ecNumber evidence="7 8">6.3.5.1</ecNumber>
    </recommendedName>
    <alternativeName>
        <fullName evidence="7 8">NAD(+) synthase [glutamine-hydrolyzing]</fullName>
    </alternativeName>
</protein>
<dbReference type="CDD" id="cd00553">
    <property type="entry name" value="NAD_synthase"/>
    <property type="match status" value="1"/>
</dbReference>
<dbReference type="InterPro" id="IPR003694">
    <property type="entry name" value="NAD_synthase"/>
</dbReference>
<dbReference type="GO" id="GO:0008795">
    <property type="term" value="F:NAD+ synthase activity"/>
    <property type="evidence" value="ECO:0007669"/>
    <property type="project" value="UniProtKB-EC"/>
</dbReference>
<evidence type="ECO:0000256" key="2">
    <source>
        <dbReference type="ARBA" id="ARBA00007145"/>
    </source>
</evidence>
<dbReference type="PANTHER" id="PTHR23090">
    <property type="entry name" value="NH 3 /GLUTAMINE-DEPENDENT NAD + SYNTHETASE"/>
    <property type="match status" value="1"/>
</dbReference>
<organism evidence="11 12">
    <name type="scientific">Amedibacillus dolichus</name>
    <dbReference type="NCBI Taxonomy" id="31971"/>
    <lineage>
        <taxon>Bacteria</taxon>
        <taxon>Bacillati</taxon>
        <taxon>Bacillota</taxon>
        <taxon>Erysipelotrichia</taxon>
        <taxon>Erysipelotrichales</taxon>
        <taxon>Erysipelotrichaceae</taxon>
        <taxon>Amedibacillus</taxon>
    </lineage>
</organism>
<comment type="function">
    <text evidence="7">Catalyzes the ATP-dependent amidation of deamido-NAD to form NAD. Uses L-glutamine as a nitrogen source.</text>
</comment>
<evidence type="ECO:0000313" key="11">
    <source>
        <dbReference type="EMBL" id="MDM8157680.1"/>
    </source>
</evidence>
<evidence type="ECO:0000256" key="7">
    <source>
        <dbReference type="HAMAP-Rule" id="MF_02090"/>
    </source>
</evidence>
<evidence type="ECO:0000256" key="9">
    <source>
        <dbReference type="RuleBase" id="RU003811"/>
    </source>
</evidence>
<feature type="active site" description="Proton acceptor; for glutaminase activity" evidence="7">
    <location>
        <position position="46"/>
    </location>
</feature>
<evidence type="ECO:0000256" key="5">
    <source>
        <dbReference type="ARBA" id="ARBA00022840"/>
    </source>
</evidence>
<dbReference type="RefSeq" id="WP_289608126.1">
    <property type="nucleotide sequence ID" value="NZ_JAUDCG010000038.1"/>
</dbReference>
<feature type="active site" description="For glutaminase activity" evidence="7">
    <location>
        <position position="114"/>
    </location>
</feature>
<dbReference type="InterPro" id="IPR022310">
    <property type="entry name" value="NAD/GMP_synthase"/>
</dbReference>
<dbReference type="CDD" id="cd07570">
    <property type="entry name" value="GAT_Gln-NAD-synth"/>
    <property type="match status" value="1"/>
</dbReference>
<dbReference type="SUPFAM" id="SSF56317">
    <property type="entry name" value="Carbon-nitrogen hydrolase"/>
    <property type="match status" value="1"/>
</dbReference>
<reference evidence="11 12" key="2">
    <citation type="submission" date="2023-06" db="EMBL/GenBank/DDBJ databases">
        <title>Identification and characterization of horizontal gene transfer across gut microbiota members of farm animals based on homology search.</title>
        <authorList>
            <person name="Schwarzerova J."/>
            <person name="Nykrynova M."/>
            <person name="Jureckova K."/>
            <person name="Cejkova D."/>
            <person name="Rychlik I."/>
        </authorList>
    </citation>
    <scope>NUCLEOTIDE SEQUENCE [LARGE SCALE GENOMIC DNA]</scope>
    <source>
        <strain evidence="11 12">ET39</strain>
    </source>
</reference>
<dbReference type="EMBL" id="JAUDCG010000038">
    <property type="protein sequence ID" value="MDM8157680.1"/>
    <property type="molecule type" value="Genomic_DNA"/>
</dbReference>
<feature type="binding site" evidence="7">
    <location>
        <position position="470"/>
    </location>
    <ligand>
        <name>deamido-NAD(+)</name>
        <dbReference type="ChEBI" id="CHEBI:58437"/>
        <note>ligand shared between two neighboring subunits</note>
    </ligand>
</feature>
<keyword evidence="5 7" id="KW-0067">ATP-binding</keyword>
<reference evidence="11 12" key="3">
    <citation type="submission" date="2023-06" db="EMBL/GenBank/DDBJ databases">
        <authorList>
            <person name="Zeman M."/>
            <person name="Kubasova T."/>
            <person name="Jahodarova E."/>
            <person name="Nykrynova M."/>
            <person name="Rychlik I."/>
        </authorList>
    </citation>
    <scope>NUCLEOTIDE SEQUENCE [LARGE SCALE GENOMIC DNA]</scope>
    <source>
        <strain evidence="11 12">ET39</strain>
    </source>
</reference>
<dbReference type="Proteomes" id="UP001529340">
    <property type="component" value="Unassembled WGS sequence"/>
</dbReference>
<dbReference type="InterPro" id="IPR041856">
    <property type="entry name" value="NAD+_synth_C"/>
</dbReference>
<dbReference type="Gene3D" id="3.60.110.10">
    <property type="entry name" value="Carbon-nitrogen hydrolase"/>
    <property type="match status" value="1"/>
</dbReference>
<dbReference type="Gene3D" id="3.40.50.620">
    <property type="entry name" value="HUPs"/>
    <property type="match status" value="1"/>
</dbReference>
<comment type="similarity">
    <text evidence="2 7 8">In the C-terminal section; belongs to the NAD synthetase family.</text>
</comment>
<dbReference type="InterPro" id="IPR003010">
    <property type="entry name" value="C-N_Hydrolase"/>
</dbReference>
<keyword evidence="3 7" id="KW-0436">Ligase</keyword>
<dbReference type="NCBIfam" id="NF002730">
    <property type="entry name" value="PRK02628.1"/>
    <property type="match status" value="1"/>
</dbReference>
<feature type="binding site" evidence="7">
    <location>
        <position position="441"/>
    </location>
    <ligand>
        <name>deamido-NAD(+)</name>
        <dbReference type="ChEBI" id="CHEBI:58437"/>
        <note>ligand shared between two neighboring subunits</note>
    </ligand>
</feature>
<feature type="active site" description="Nucleophile; for glutaminase activity" evidence="7">
    <location>
        <position position="169"/>
    </location>
</feature>
<proteinExistence type="inferred from homology"/>
<accession>A0ABT7UE62</accession>
<keyword evidence="12" id="KW-1185">Reference proteome</keyword>
<dbReference type="Pfam" id="PF00795">
    <property type="entry name" value="CN_hydrolase"/>
    <property type="match status" value="1"/>
</dbReference>
<feature type="binding site" evidence="7">
    <location>
        <position position="605"/>
    </location>
    <ligand>
        <name>deamido-NAD(+)</name>
        <dbReference type="ChEBI" id="CHEBI:58437"/>
        <note>ligand shared between two neighboring subunits</note>
    </ligand>
</feature>
<gene>
    <name evidence="7" type="primary">nadE</name>
    <name evidence="11" type="ORF">QUV96_08520</name>
</gene>
<feature type="binding site" evidence="7">
    <location>
        <position position="196"/>
    </location>
    <ligand>
        <name>L-glutamine</name>
        <dbReference type="ChEBI" id="CHEBI:58359"/>
    </ligand>
</feature>
<dbReference type="Gene3D" id="1.10.10.1140">
    <property type="entry name" value="Glutamine-dependent NAD+ synthetase, C-terminal domain"/>
    <property type="match status" value="1"/>
</dbReference>
<evidence type="ECO:0000256" key="8">
    <source>
        <dbReference type="PIRNR" id="PIRNR006630"/>
    </source>
</evidence>
<feature type="binding site" evidence="7">
    <location>
        <position position="202"/>
    </location>
    <ligand>
        <name>L-glutamine</name>
        <dbReference type="ChEBI" id="CHEBI:58359"/>
    </ligand>
</feature>
<comment type="caution">
    <text evidence="11">The sequence shown here is derived from an EMBL/GenBank/DDBJ whole genome shotgun (WGS) entry which is preliminary data.</text>
</comment>